<dbReference type="FunFam" id="3.30.200.20:FF:000042">
    <property type="entry name" value="Aurora kinase A"/>
    <property type="match status" value="1"/>
</dbReference>
<dbReference type="SUPFAM" id="SSF54928">
    <property type="entry name" value="RNA-binding domain, RBD"/>
    <property type="match status" value="1"/>
</dbReference>
<dbReference type="PROSITE" id="PS00107">
    <property type="entry name" value="PROTEIN_KINASE_ATP"/>
    <property type="match status" value="1"/>
</dbReference>
<feature type="domain" description="POLO box" evidence="12">
    <location>
        <begin position="446"/>
        <end position="530"/>
    </location>
</feature>
<evidence type="ECO:0000256" key="10">
    <source>
        <dbReference type="SAM" id="MobiDB-lite"/>
    </source>
</evidence>
<comment type="similarity">
    <text evidence="9">Belongs to the protein kinase superfamily. Ser/Thr protein kinase family. CDC5/Polo subfamily.</text>
</comment>
<dbReference type="FunFam" id="1.10.510.10:FF:000571">
    <property type="entry name" value="Maternal embryonic leucine zipper kinase"/>
    <property type="match status" value="1"/>
</dbReference>
<comment type="cofactor">
    <cofactor evidence="1">
        <name>Mg(2+)</name>
        <dbReference type="ChEBI" id="CHEBI:18420"/>
    </cofactor>
</comment>
<dbReference type="EC" id="2.7.11.21" evidence="9"/>
<dbReference type="InterPro" id="IPR008271">
    <property type="entry name" value="Ser/Thr_kinase_AS"/>
</dbReference>
<feature type="domain" description="RRM" evidence="13">
    <location>
        <begin position="636"/>
        <end position="714"/>
    </location>
</feature>
<dbReference type="PROSITE" id="PS50078">
    <property type="entry name" value="POLO_BOX"/>
    <property type="match status" value="1"/>
</dbReference>
<evidence type="ECO:0000256" key="1">
    <source>
        <dbReference type="ARBA" id="ARBA00001946"/>
    </source>
</evidence>
<keyword evidence="2 9" id="KW-0723">Serine/threonine-protein kinase</keyword>
<dbReference type="Gene3D" id="3.30.70.330">
    <property type="match status" value="1"/>
</dbReference>
<dbReference type="PROSITE" id="PS50011">
    <property type="entry name" value="PROTEIN_KINASE_DOM"/>
    <property type="match status" value="1"/>
</dbReference>
<keyword evidence="6 8" id="KW-0067">ATP-binding</keyword>
<feature type="domain" description="Protein kinase" evidence="11">
    <location>
        <begin position="50"/>
        <end position="305"/>
    </location>
</feature>
<dbReference type="GO" id="GO:0003723">
    <property type="term" value="F:RNA binding"/>
    <property type="evidence" value="ECO:0007669"/>
    <property type="project" value="UniProtKB-UniRule"/>
</dbReference>
<evidence type="ECO:0000256" key="5">
    <source>
        <dbReference type="ARBA" id="ARBA00022777"/>
    </source>
</evidence>
<dbReference type="SMART" id="SM00220">
    <property type="entry name" value="S_TKc"/>
    <property type="match status" value="1"/>
</dbReference>
<dbReference type="PROSITE" id="PS00108">
    <property type="entry name" value="PROTEIN_KINASE_ST"/>
    <property type="match status" value="1"/>
</dbReference>
<dbReference type="Gene3D" id="3.30.1120.30">
    <property type="entry name" value="POLO box domain"/>
    <property type="match status" value="2"/>
</dbReference>
<feature type="compositionally biased region" description="Basic and acidic residues" evidence="10">
    <location>
        <begin position="754"/>
        <end position="764"/>
    </location>
</feature>
<evidence type="ECO:0000313" key="15">
    <source>
        <dbReference type="Proteomes" id="UP001175271"/>
    </source>
</evidence>
<dbReference type="InterPro" id="IPR017441">
    <property type="entry name" value="Protein_kinase_ATP_BS"/>
</dbReference>
<proteinExistence type="inferred from homology"/>
<keyword evidence="15" id="KW-1185">Reference proteome</keyword>
<dbReference type="SUPFAM" id="SSF56112">
    <property type="entry name" value="Protein kinase-like (PK-like)"/>
    <property type="match status" value="1"/>
</dbReference>
<gene>
    <name evidence="14" type="ORF">QR680_000154</name>
</gene>
<evidence type="ECO:0000256" key="9">
    <source>
        <dbReference type="RuleBase" id="RU361162"/>
    </source>
</evidence>
<feature type="region of interest" description="Disordered" evidence="10">
    <location>
        <begin position="740"/>
        <end position="764"/>
    </location>
</feature>
<dbReference type="GO" id="GO:0005524">
    <property type="term" value="F:ATP binding"/>
    <property type="evidence" value="ECO:0007669"/>
    <property type="project" value="UniProtKB-UniRule"/>
</dbReference>
<keyword evidence="5 9" id="KW-0418">Kinase</keyword>
<dbReference type="GO" id="GO:0007052">
    <property type="term" value="P:mitotic spindle organization"/>
    <property type="evidence" value="ECO:0007669"/>
    <property type="project" value="TreeGrafter"/>
</dbReference>
<dbReference type="GO" id="GO:0005737">
    <property type="term" value="C:cytoplasm"/>
    <property type="evidence" value="ECO:0007669"/>
    <property type="project" value="TreeGrafter"/>
</dbReference>
<dbReference type="InterPro" id="IPR012677">
    <property type="entry name" value="Nucleotide-bd_a/b_plait_sf"/>
</dbReference>
<dbReference type="AlphaFoldDB" id="A0AA39GUD4"/>
<sequence>MLAPAKWESQGLLIPTACYQHHPTPRNPRFFDPMNEMPRVIKDVRSGHEYFMSMYLGKGGFGRCFRAESGRERFAIKIIDKSRLKKDSHWVKIRKEIAIQSRLVHPNILMMHSCFDSPTEIFMILEYCSEGSLLDCTQMAQGRRLSEPEAVGFLYQLMSGVSYLHDKKVLHRDLKPGNLLLDKNGVLKVADFGLACFMDEIDYGRQQSVCGTPNYISPEVLRHCGHSLASEAWAIGCIFYFMLVGIPPFETESLGATYDRIRQGKFYFPSNVFITNYARQLIEQLLDINPETRLLPQKILAHRIFHRSPTAGSMGPRFSKSASNLLVLGSEGHTMLDTHSGKGSATPPHVTSRLLAESSLSRYSSTADIASRGVHSRTDYNGNNLKMLYSDSPPLSDDCVVPTVNNTRYSFTQSLEIYIETLDSLLAGDSRTNMLELREMPRDMLCILCWIDYRNAYGFGCTLNDGTRSLHFNDGCSISQRGQLMGFLPKPTSVLRDPYEWFDTGDEFACPANLRDKRNLLAYTSNYMARELCSTFSENLSDSRLDENRELTYIVSAHQKGEQIIMGLSNGTCQMNDKESHSKYVLGIDDCGGVTLTILSGESTTSYSVHLGAGRKPMQLEANGLRKFRELLATQHRLLIRPNRSICSTDYDLLLHFGRYGEIQKATVVRNENGESRGFGYILFTEKDCMKKVLNPHFAHVVRGRELDVKCVQPLNAGITTRPDESDRVMINQFQGTAVKRPENGRAPRGVRQQGKDHRPPWDTGIKYDHWRLQQIELGIVREGEPEERPKSADLIHFDEPLIQL</sequence>
<evidence type="ECO:0000313" key="14">
    <source>
        <dbReference type="EMBL" id="KAK0393329.1"/>
    </source>
</evidence>
<comment type="catalytic activity">
    <reaction evidence="9">
        <text>L-threonyl-[protein] + ATP = O-phospho-L-threonyl-[protein] + ADP + H(+)</text>
        <dbReference type="Rhea" id="RHEA:46608"/>
        <dbReference type="Rhea" id="RHEA-COMP:11060"/>
        <dbReference type="Rhea" id="RHEA-COMP:11605"/>
        <dbReference type="ChEBI" id="CHEBI:15378"/>
        <dbReference type="ChEBI" id="CHEBI:30013"/>
        <dbReference type="ChEBI" id="CHEBI:30616"/>
        <dbReference type="ChEBI" id="CHEBI:61977"/>
        <dbReference type="ChEBI" id="CHEBI:456216"/>
        <dbReference type="EC" id="2.7.11.21"/>
    </reaction>
</comment>
<evidence type="ECO:0000256" key="4">
    <source>
        <dbReference type="ARBA" id="ARBA00022741"/>
    </source>
</evidence>
<evidence type="ECO:0000259" key="12">
    <source>
        <dbReference type="PROSITE" id="PS50078"/>
    </source>
</evidence>
<evidence type="ECO:0000256" key="6">
    <source>
        <dbReference type="ARBA" id="ARBA00022840"/>
    </source>
</evidence>
<dbReference type="Pfam" id="PF00076">
    <property type="entry name" value="RRM_1"/>
    <property type="match status" value="1"/>
</dbReference>
<evidence type="ECO:0000259" key="11">
    <source>
        <dbReference type="PROSITE" id="PS50011"/>
    </source>
</evidence>
<evidence type="ECO:0000259" key="13">
    <source>
        <dbReference type="PROSITE" id="PS50102"/>
    </source>
</evidence>
<dbReference type="InterPro" id="IPR000504">
    <property type="entry name" value="RRM_dom"/>
</dbReference>
<dbReference type="GO" id="GO:0000776">
    <property type="term" value="C:kinetochore"/>
    <property type="evidence" value="ECO:0007669"/>
    <property type="project" value="TreeGrafter"/>
</dbReference>
<dbReference type="GO" id="GO:0005634">
    <property type="term" value="C:nucleus"/>
    <property type="evidence" value="ECO:0007669"/>
    <property type="project" value="TreeGrafter"/>
</dbReference>
<evidence type="ECO:0000256" key="2">
    <source>
        <dbReference type="ARBA" id="ARBA00022527"/>
    </source>
</evidence>
<dbReference type="InterPro" id="IPR000719">
    <property type="entry name" value="Prot_kinase_dom"/>
</dbReference>
<keyword evidence="3 9" id="KW-0808">Transferase</keyword>
<dbReference type="GO" id="GO:0004674">
    <property type="term" value="F:protein serine/threonine kinase activity"/>
    <property type="evidence" value="ECO:0007669"/>
    <property type="project" value="UniProtKB-KW"/>
</dbReference>
<name>A0AA39GUD4_9BILA</name>
<evidence type="ECO:0000256" key="3">
    <source>
        <dbReference type="ARBA" id="ARBA00022679"/>
    </source>
</evidence>
<reference evidence="14" key="1">
    <citation type="submission" date="2023-06" db="EMBL/GenBank/DDBJ databases">
        <title>Genomic analysis of the entomopathogenic nematode Steinernema hermaphroditum.</title>
        <authorList>
            <person name="Schwarz E.M."/>
            <person name="Heppert J.K."/>
            <person name="Baniya A."/>
            <person name="Schwartz H.T."/>
            <person name="Tan C.-H."/>
            <person name="Antoshechkin I."/>
            <person name="Sternberg P.W."/>
            <person name="Goodrich-Blair H."/>
            <person name="Dillman A.R."/>
        </authorList>
    </citation>
    <scope>NUCLEOTIDE SEQUENCE</scope>
    <source>
        <strain evidence="14">PS9179</strain>
        <tissue evidence="14">Whole animal</tissue>
    </source>
</reference>
<keyword evidence="7" id="KW-0694">RNA-binding</keyword>
<dbReference type="InterPro" id="IPR035979">
    <property type="entry name" value="RBD_domain_sf"/>
</dbReference>
<evidence type="ECO:0000256" key="8">
    <source>
        <dbReference type="PROSITE-ProRule" id="PRU10141"/>
    </source>
</evidence>
<dbReference type="PROSITE" id="PS50102">
    <property type="entry name" value="RRM"/>
    <property type="match status" value="1"/>
</dbReference>
<protein>
    <recommendedName>
        <fullName evidence="9">Serine/threonine-protein kinase PLK</fullName>
        <ecNumber evidence="9">2.7.11.21</ecNumber>
    </recommendedName>
    <alternativeName>
        <fullName evidence="9">Polo-like kinase</fullName>
    </alternativeName>
</protein>
<dbReference type="InterPro" id="IPR000959">
    <property type="entry name" value="POLO_box_dom"/>
</dbReference>
<dbReference type="PANTHER" id="PTHR24345">
    <property type="entry name" value="SERINE/THREONINE-PROTEIN KINASE PLK"/>
    <property type="match status" value="1"/>
</dbReference>
<organism evidence="14 15">
    <name type="scientific">Steinernema hermaphroditum</name>
    <dbReference type="NCBI Taxonomy" id="289476"/>
    <lineage>
        <taxon>Eukaryota</taxon>
        <taxon>Metazoa</taxon>
        <taxon>Ecdysozoa</taxon>
        <taxon>Nematoda</taxon>
        <taxon>Chromadorea</taxon>
        <taxon>Rhabditida</taxon>
        <taxon>Tylenchina</taxon>
        <taxon>Panagrolaimomorpha</taxon>
        <taxon>Strongyloidoidea</taxon>
        <taxon>Steinernematidae</taxon>
        <taxon>Steinernema</taxon>
    </lineage>
</organism>
<dbReference type="Pfam" id="PF00069">
    <property type="entry name" value="Pkinase"/>
    <property type="match status" value="1"/>
</dbReference>
<feature type="binding site" evidence="8">
    <location>
        <position position="77"/>
    </location>
    <ligand>
        <name>ATP</name>
        <dbReference type="ChEBI" id="CHEBI:30616"/>
    </ligand>
</feature>
<dbReference type="InterPro" id="IPR011009">
    <property type="entry name" value="Kinase-like_dom_sf"/>
</dbReference>
<dbReference type="InterPro" id="IPR033701">
    <property type="entry name" value="POLO_box_1"/>
</dbReference>
<dbReference type="Proteomes" id="UP001175271">
    <property type="component" value="Unassembled WGS sequence"/>
</dbReference>
<evidence type="ECO:0000256" key="7">
    <source>
        <dbReference type="PROSITE-ProRule" id="PRU00176"/>
    </source>
</evidence>
<dbReference type="SUPFAM" id="SSF82615">
    <property type="entry name" value="Polo-box domain"/>
    <property type="match status" value="1"/>
</dbReference>
<dbReference type="EMBL" id="JAUCMV010000005">
    <property type="protein sequence ID" value="KAK0393329.1"/>
    <property type="molecule type" value="Genomic_DNA"/>
</dbReference>
<dbReference type="CDD" id="cd13118">
    <property type="entry name" value="POLO_box_1"/>
    <property type="match status" value="1"/>
</dbReference>
<dbReference type="PANTHER" id="PTHR24345:SF0">
    <property type="entry name" value="CELL CYCLE SERINE_THREONINE-PROTEIN KINASE CDC5_MSD2"/>
    <property type="match status" value="1"/>
</dbReference>
<dbReference type="InterPro" id="IPR036947">
    <property type="entry name" value="POLO_box_dom_sf"/>
</dbReference>
<comment type="caution">
    <text evidence="14">The sequence shown here is derived from an EMBL/GenBank/DDBJ whole genome shotgun (WGS) entry which is preliminary data.</text>
</comment>
<dbReference type="Gene3D" id="1.10.510.10">
    <property type="entry name" value="Transferase(Phosphotransferase) domain 1"/>
    <property type="match status" value="1"/>
</dbReference>
<accession>A0AA39GUD4</accession>
<dbReference type="GO" id="GO:0000922">
    <property type="term" value="C:spindle pole"/>
    <property type="evidence" value="ECO:0007669"/>
    <property type="project" value="TreeGrafter"/>
</dbReference>
<keyword evidence="4 8" id="KW-0547">Nucleotide-binding</keyword>
<dbReference type="SMART" id="SM00360">
    <property type="entry name" value="RRM"/>
    <property type="match status" value="1"/>
</dbReference>